<organism evidence="1 2">
    <name type="scientific">Mycobacterium phage BigMama</name>
    <dbReference type="NCBI Taxonomy" id="2126786"/>
    <lineage>
        <taxon>Viruses</taxon>
        <taxon>Duplodnaviria</taxon>
        <taxon>Heunggongvirae</taxon>
        <taxon>Uroviricota</taxon>
        <taxon>Caudoviricetes</taxon>
        <taxon>Dclasvirinae</taxon>
        <taxon>Plotvirus</taxon>
        <taxon>Plotvirus plot</taxon>
    </lineage>
</organism>
<gene>
    <name evidence="1" type="primary">82</name>
    <name evidence="1" type="ORF">PBI_BIGMAMA_82</name>
</gene>
<evidence type="ECO:0000313" key="2">
    <source>
        <dbReference type="Proteomes" id="UP000241872"/>
    </source>
</evidence>
<name>A0A2P1N5A4_9CAUD</name>
<dbReference type="EMBL" id="MH025888">
    <property type="protein sequence ID" value="AVP43180.1"/>
    <property type="molecule type" value="Genomic_DNA"/>
</dbReference>
<reference evidence="2" key="1">
    <citation type="submission" date="2018-03" db="EMBL/GenBank/DDBJ databases">
        <authorList>
            <person name="Robinson P."/>
            <person name="Figel D."/>
            <person name="Zack K.M."/>
            <person name="Garlena R.A."/>
            <person name="Russell D.A."/>
            <person name="Pope W.H."/>
            <person name="Jacobs-Sera D."/>
            <person name="Hatfull G.F."/>
        </authorList>
    </citation>
    <scope>NUCLEOTIDE SEQUENCE [LARGE SCALE GENOMIC DNA]</scope>
</reference>
<dbReference type="Proteomes" id="UP000241872">
    <property type="component" value="Segment"/>
</dbReference>
<proteinExistence type="predicted"/>
<sequence length="74" mass="8272">MDYRHTRKRRECVEGHIERGFCEGSVAEKSTSRLVLSLLQSSSSPAEDAGPLGFCEYSCFYCWIAHCPSNGLVL</sequence>
<protein>
    <submittedName>
        <fullName evidence="1">Uncharacterized protein</fullName>
    </submittedName>
</protein>
<evidence type="ECO:0000313" key="1">
    <source>
        <dbReference type="EMBL" id="AVP43180.1"/>
    </source>
</evidence>
<accession>A0A2P1N5A4</accession>